<dbReference type="EMBL" id="CYRY02043698">
    <property type="protein sequence ID" value="VCX38310.1"/>
    <property type="molecule type" value="Genomic_DNA"/>
</dbReference>
<reference evidence="1 2" key="1">
    <citation type="submission" date="2018-10" db="EMBL/GenBank/DDBJ databases">
        <authorList>
            <person name="Ekblom R."/>
            <person name="Jareborg N."/>
        </authorList>
    </citation>
    <scope>NUCLEOTIDE SEQUENCE [LARGE SCALE GENOMIC DNA]</scope>
    <source>
        <tissue evidence="1">Muscle</tissue>
    </source>
</reference>
<evidence type="ECO:0000313" key="2">
    <source>
        <dbReference type="Proteomes" id="UP000269945"/>
    </source>
</evidence>
<name>A0A9X9M721_GULGU</name>
<dbReference type="Proteomes" id="UP000269945">
    <property type="component" value="Unassembled WGS sequence"/>
</dbReference>
<gene>
    <name evidence="1" type="ORF">BN2614_LOCUS3</name>
</gene>
<organism evidence="1 2">
    <name type="scientific">Gulo gulo</name>
    <name type="common">Wolverine</name>
    <name type="synonym">Gluton</name>
    <dbReference type="NCBI Taxonomy" id="48420"/>
    <lineage>
        <taxon>Eukaryota</taxon>
        <taxon>Metazoa</taxon>
        <taxon>Chordata</taxon>
        <taxon>Craniata</taxon>
        <taxon>Vertebrata</taxon>
        <taxon>Euteleostomi</taxon>
        <taxon>Mammalia</taxon>
        <taxon>Eutheria</taxon>
        <taxon>Laurasiatheria</taxon>
        <taxon>Carnivora</taxon>
        <taxon>Caniformia</taxon>
        <taxon>Musteloidea</taxon>
        <taxon>Mustelidae</taxon>
        <taxon>Guloninae</taxon>
        <taxon>Gulo</taxon>
    </lineage>
</organism>
<dbReference type="AlphaFoldDB" id="A0A9X9M721"/>
<proteinExistence type="predicted"/>
<protein>
    <submittedName>
        <fullName evidence="1">Uncharacterized protein</fullName>
    </submittedName>
</protein>
<comment type="caution">
    <text evidence="1">The sequence shown here is derived from an EMBL/GenBank/DDBJ whole genome shotgun (WGS) entry which is preliminary data.</text>
</comment>
<evidence type="ECO:0000313" key="1">
    <source>
        <dbReference type="EMBL" id="VCX38310.1"/>
    </source>
</evidence>
<keyword evidence="2" id="KW-1185">Reference proteome</keyword>
<accession>A0A9X9M721</accession>
<sequence>MSIKGKGKLDLRSGTVRTQDLFLSASTKESIMDHGILPCRWIWYVT</sequence>